<dbReference type="SUPFAM" id="SSF51556">
    <property type="entry name" value="Metallo-dependent hydrolases"/>
    <property type="match status" value="1"/>
</dbReference>
<proteinExistence type="predicted"/>
<dbReference type="AlphaFoldDB" id="A0A2P6MBI9"/>
<name>A0A2P6MBI9_9GAMM</name>
<dbReference type="PANTHER" id="PTHR43135">
    <property type="entry name" value="ALPHA-D-RIBOSE 1-METHYLPHOSPHONATE 5-TRIPHOSPHATE DIPHOSPHATASE"/>
    <property type="match status" value="1"/>
</dbReference>
<evidence type="ECO:0000259" key="1">
    <source>
        <dbReference type="Pfam" id="PF01979"/>
    </source>
</evidence>
<dbReference type="InterPro" id="IPR051781">
    <property type="entry name" value="Metallo-dep_Hydrolase"/>
</dbReference>
<dbReference type="PANTHER" id="PTHR43135:SF3">
    <property type="entry name" value="ALPHA-D-RIBOSE 1-METHYLPHOSPHONATE 5-TRIPHOSPHATE DIPHOSPHATASE"/>
    <property type="match status" value="1"/>
</dbReference>
<dbReference type="EMBL" id="PVLF01000003">
    <property type="protein sequence ID" value="PRH83339.1"/>
    <property type="molecule type" value="Genomic_DNA"/>
</dbReference>
<dbReference type="InterPro" id="IPR011059">
    <property type="entry name" value="Metal-dep_hydrolase_composite"/>
</dbReference>
<sequence>MLAACATSPAPRDTSLVLKSVRVVDTEAGREAAPQDVFIAGERIVAVAPAGRLVAPAGAAVVDGEGRWLMPGLWDMHAHWYDEATLPVFLAHGVTGLRQMRGYTGQYATRAKGIEGSLRAPRMHLASPLVDGPTPASEPALKVADADSAREVVRLVARSRADFLKVYDQIPADAYRALRDEARRLGVRVEGHVPIALDWVDASDGGTQRSFEHLHSLMVWSAGDATALHARWLAYHEGLGYNDGIGAAKREESAAIHHAAYDDFDPAGFAAIAVHLRRNDTWQTPTCVLWRARRGRLDAGAPPDPRDKLVPAWMRDFWRGWWPSDDPEAVAKDFEVNARRDAFCLARTRDLHAAGVPLLAGSDTVMPFVYPGSSLHEELALMVEAGLPPLAALQTATRNPARFLGRDDLGVVRPGALADLVLLGGDPLADIANVRLVEGVAIGGAWMDDAARRAALDRVARIQAAPSAAERMAQAYGSGGFDAAIAAYDALCPAPPEQADCGLFNTYWGLAPQVPPDQSALLLAWLERHGADDAELLSQLARHALDAGDVAEARRLFALALERAPGDPLLMQEQAALPAE</sequence>
<dbReference type="InterPro" id="IPR006680">
    <property type="entry name" value="Amidohydro-rel"/>
</dbReference>
<protein>
    <submittedName>
        <fullName evidence="2">Amidohydrolase</fullName>
    </submittedName>
</protein>
<dbReference type="SUPFAM" id="SSF51338">
    <property type="entry name" value="Composite domain of metallo-dependent hydrolases"/>
    <property type="match status" value="1"/>
</dbReference>
<evidence type="ECO:0000313" key="2">
    <source>
        <dbReference type="EMBL" id="PRH83339.1"/>
    </source>
</evidence>
<organism evidence="2 3">
    <name type="scientific">Arenimonas caeni</name>
    <dbReference type="NCBI Taxonomy" id="2058085"/>
    <lineage>
        <taxon>Bacteria</taxon>
        <taxon>Pseudomonadati</taxon>
        <taxon>Pseudomonadota</taxon>
        <taxon>Gammaproteobacteria</taxon>
        <taxon>Lysobacterales</taxon>
        <taxon>Lysobacteraceae</taxon>
        <taxon>Arenimonas</taxon>
    </lineage>
</organism>
<dbReference type="Gene3D" id="3.20.20.140">
    <property type="entry name" value="Metal-dependent hydrolases"/>
    <property type="match status" value="1"/>
</dbReference>
<evidence type="ECO:0000313" key="3">
    <source>
        <dbReference type="Proteomes" id="UP000241736"/>
    </source>
</evidence>
<feature type="domain" description="Amidohydrolase-related" evidence="1">
    <location>
        <begin position="348"/>
        <end position="445"/>
    </location>
</feature>
<comment type="caution">
    <text evidence="2">The sequence shown here is derived from an EMBL/GenBank/DDBJ whole genome shotgun (WGS) entry which is preliminary data.</text>
</comment>
<keyword evidence="3" id="KW-1185">Reference proteome</keyword>
<accession>A0A2P6MBI9</accession>
<dbReference type="GO" id="GO:0016810">
    <property type="term" value="F:hydrolase activity, acting on carbon-nitrogen (but not peptide) bonds"/>
    <property type="evidence" value="ECO:0007669"/>
    <property type="project" value="InterPro"/>
</dbReference>
<dbReference type="InterPro" id="IPR032466">
    <property type="entry name" value="Metal_Hydrolase"/>
</dbReference>
<dbReference type="Proteomes" id="UP000241736">
    <property type="component" value="Unassembled WGS sequence"/>
</dbReference>
<keyword evidence="2" id="KW-0378">Hydrolase</keyword>
<dbReference type="Pfam" id="PF01979">
    <property type="entry name" value="Amidohydro_1"/>
    <property type="match status" value="1"/>
</dbReference>
<reference evidence="2 3" key="1">
    <citation type="submission" date="2018-03" db="EMBL/GenBank/DDBJ databases">
        <title>Arenimonas caeni sp. nov., isolated from activated sludge.</title>
        <authorList>
            <person name="Liu H."/>
        </authorList>
    </citation>
    <scope>NUCLEOTIDE SEQUENCE [LARGE SCALE GENOMIC DNA]</scope>
    <source>
        <strain evidence="3">z29</strain>
    </source>
</reference>
<dbReference type="Gene3D" id="2.30.40.10">
    <property type="entry name" value="Urease, subunit C, domain 1"/>
    <property type="match status" value="2"/>
</dbReference>
<gene>
    <name evidence="2" type="ORF">C6N40_04115</name>
</gene>